<feature type="transmembrane region" description="Helical" evidence="1">
    <location>
        <begin position="12"/>
        <end position="32"/>
    </location>
</feature>
<comment type="caution">
    <text evidence="2">The sequence shown here is derived from an EMBL/GenBank/DDBJ whole genome shotgun (WGS) entry which is preliminary data.</text>
</comment>
<dbReference type="Proteomes" id="UP000535305">
    <property type="component" value="Unassembled WGS sequence"/>
</dbReference>
<evidence type="ECO:0000313" key="2">
    <source>
        <dbReference type="EMBL" id="EAJ1622433.1"/>
    </source>
</evidence>
<dbReference type="AlphaFoldDB" id="A0A7U8B3Z9"/>
<evidence type="ECO:0000256" key="1">
    <source>
        <dbReference type="SAM" id="Phobius"/>
    </source>
</evidence>
<name>A0A7U8B3Z9_CAMUP</name>
<sequence length="72" mass="8496">MMKHDFYEFLEIQALLFVCTFIFALMHCTFLTLIGFALIHIVAVLYPLFWIGEVVVKKIKAKIDKRKEFKNA</sequence>
<proteinExistence type="predicted"/>
<organism evidence="2 3">
    <name type="scientific">Campylobacter upsaliensis</name>
    <dbReference type="NCBI Taxonomy" id="28080"/>
    <lineage>
        <taxon>Bacteria</taxon>
        <taxon>Pseudomonadati</taxon>
        <taxon>Campylobacterota</taxon>
        <taxon>Epsilonproteobacteria</taxon>
        <taxon>Campylobacterales</taxon>
        <taxon>Campylobacteraceae</taxon>
        <taxon>Campylobacter</taxon>
    </lineage>
</organism>
<keyword evidence="1" id="KW-0812">Transmembrane</keyword>
<dbReference type="EMBL" id="AABVLA010000032">
    <property type="protein sequence ID" value="EAJ1622433.1"/>
    <property type="molecule type" value="Genomic_DNA"/>
</dbReference>
<gene>
    <name evidence="2" type="ORF">CT510_07235</name>
</gene>
<accession>A0A7U8B3Z9</accession>
<keyword evidence="3" id="KW-1185">Reference proteome</keyword>
<keyword evidence="1" id="KW-0472">Membrane</keyword>
<keyword evidence="1" id="KW-1133">Transmembrane helix</keyword>
<evidence type="ECO:0000313" key="3">
    <source>
        <dbReference type="Proteomes" id="UP000535305"/>
    </source>
</evidence>
<reference evidence="2 3" key="1">
    <citation type="submission" date="2018-06" db="EMBL/GenBank/DDBJ databases">
        <authorList>
            <consortium name="PulseNet: The National Subtyping Network for Foodborne Disease Surveillance"/>
            <person name="Tarr C.L."/>
            <person name="Trees E."/>
            <person name="Katz L.S."/>
            <person name="Carleton-Romer H.A."/>
            <person name="Stroika S."/>
            <person name="Kucerova Z."/>
            <person name="Roache K.F."/>
            <person name="Sabol A.L."/>
            <person name="Besser J."/>
            <person name="Gerner-Smidt P."/>
        </authorList>
    </citation>
    <scope>NUCLEOTIDE SEQUENCE [LARGE SCALE GENOMIC DNA]</scope>
    <source>
        <strain evidence="2 3">PNUSAC003104</strain>
    </source>
</reference>
<protein>
    <submittedName>
        <fullName evidence="2">Uncharacterized protein</fullName>
    </submittedName>
</protein>
<feature type="transmembrane region" description="Helical" evidence="1">
    <location>
        <begin position="38"/>
        <end position="56"/>
    </location>
</feature>